<reference evidence="3 4" key="1">
    <citation type="submission" date="2014-03" db="EMBL/GenBank/DDBJ databases">
        <title>Sequencing and Comparison of Genomes and Transcriptome Profiles of Human Ehrlichiosis Agents.</title>
        <authorList>
            <person name="Lin M."/>
            <person name="Daugherty S.C."/>
            <person name="Nagaraj S."/>
            <person name="Cheng Z."/>
            <person name="Xiong Q."/>
            <person name="Lin F.-Y."/>
            <person name="Sengamalay N."/>
            <person name="Ott S."/>
            <person name="Godinez A."/>
            <person name="Tallon L.J."/>
            <person name="Sadzewicz L."/>
            <person name="Fraser C.M."/>
            <person name="Dunning Hotopp J.C."/>
            <person name="Rikihisa Y."/>
        </authorList>
    </citation>
    <scope>NUCLEOTIDE SEQUENCE [LARGE SCALE GENOMIC DNA]</scope>
    <source>
        <strain evidence="3 4">Oregon</strain>
    </source>
</reference>
<evidence type="ECO:0000313" key="3">
    <source>
        <dbReference type="EMBL" id="AHX11447.1"/>
    </source>
</evidence>
<keyword evidence="1" id="KW-1133">Transmembrane helix</keyword>
<dbReference type="STRING" id="1286528.NHE_0505"/>
<evidence type="ECO:0000313" key="4">
    <source>
        <dbReference type="Proteomes" id="UP000023755"/>
    </source>
</evidence>
<dbReference type="InterPro" id="IPR003399">
    <property type="entry name" value="Mce/MlaD"/>
</dbReference>
<dbReference type="PANTHER" id="PTHR33371">
    <property type="entry name" value="INTERMEMBRANE PHOSPHOLIPID TRANSPORT SYSTEM BINDING PROTEIN MLAD-RELATED"/>
    <property type="match status" value="1"/>
</dbReference>
<sequence length="151" mass="16107">MKSVIAGSGSFLGALVLLVTVFIFLFLSSSFDFLKRSSCYELSASFNDVSGLTLGSDILLSGVKIGSVTKIGLDDSSRVLVKMCIDKSVQLPVDSVATISTKNLLVGARFIDIDVGGEDEKLSPGDTFCATRSVLDLEKLVREFISSRINA</sequence>
<organism evidence="3 4">
    <name type="scientific">Neorickettsia helminthoeca str. Oregon</name>
    <dbReference type="NCBI Taxonomy" id="1286528"/>
    <lineage>
        <taxon>Bacteria</taxon>
        <taxon>Pseudomonadati</taxon>
        <taxon>Pseudomonadota</taxon>
        <taxon>Alphaproteobacteria</taxon>
        <taxon>Rickettsiales</taxon>
        <taxon>Anaplasmataceae</taxon>
        <taxon>Neorickettsia</taxon>
    </lineage>
</organism>
<keyword evidence="1" id="KW-0812">Transmembrane</keyword>
<dbReference type="AlphaFoldDB" id="X5GWN0"/>
<evidence type="ECO:0000256" key="1">
    <source>
        <dbReference type="SAM" id="Phobius"/>
    </source>
</evidence>
<name>X5GWN0_9RICK</name>
<dbReference type="EMBL" id="CP007481">
    <property type="protein sequence ID" value="AHX11447.1"/>
    <property type="molecule type" value="Genomic_DNA"/>
</dbReference>
<feature type="domain" description="Mce/MlaD" evidence="2">
    <location>
        <begin position="39"/>
        <end position="116"/>
    </location>
</feature>
<dbReference type="HOGENOM" id="CLU_107027_1_1_5"/>
<feature type="transmembrane region" description="Helical" evidence="1">
    <location>
        <begin position="6"/>
        <end position="27"/>
    </location>
</feature>
<evidence type="ECO:0000259" key="2">
    <source>
        <dbReference type="Pfam" id="PF02470"/>
    </source>
</evidence>
<dbReference type="Proteomes" id="UP000023755">
    <property type="component" value="Chromosome"/>
</dbReference>
<keyword evidence="1" id="KW-0472">Membrane</keyword>
<dbReference type="InterPro" id="IPR052336">
    <property type="entry name" value="MlaD_Phospholipid_Transporter"/>
</dbReference>
<protein>
    <submittedName>
        <fullName evidence="3">Mce related family protein</fullName>
    </submittedName>
</protein>
<dbReference type="OrthoDB" id="7164001at2"/>
<dbReference type="PANTHER" id="PTHR33371:SF4">
    <property type="entry name" value="INTERMEMBRANE PHOSPHOLIPID TRANSPORT SYSTEM BINDING PROTEIN MLAD"/>
    <property type="match status" value="1"/>
</dbReference>
<keyword evidence="4" id="KW-1185">Reference proteome</keyword>
<dbReference type="RefSeq" id="WP_038559549.1">
    <property type="nucleotide sequence ID" value="NZ_CP007481.1"/>
</dbReference>
<dbReference type="Pfam" id="PF02470">
    <property type="entry name" value="MlaD"/>
    <property type="match status" value="1"/>
</dbReference>
<gene>
    <name evidence="3" type="ORF">NHE_0505</name>
</gene>
<proteinExistence type="predicted"/>
<accession>X5GWN0</accession>
<dbReference type="KEGG" id="nhm:NHE_0505"/>